<proteinExistence type="predicted"/>
<dbReference type="EMBL" id="LFXA01000013">
    <property type="protein sequence ID" value="KNB50722.1"/>
    <property type="molecule type" value="Genomic_DNA"/>
</dbReference>
<evidence type="ECO:0000313" key="2">
    <source>
        <dbReference type="EMBL" id="KNB50722.1"/>
    </source>
</evidence>
<organism evidence="2 3">
    <name type="scientific">Streptomyces caatingaensis</name>
    <dbReference type="NCBI Taxonomy" id="1678637"/>
    <lineage>
        <taxon>Bacteria</taxon>
        <taxon>Bacillati</taxon>
        <taxon>Actinomycetota</taxon>
        <taxon>Actinomycetes</taxon>
        <taxon>Kitasatosporales</taxon>
        <taxon>Streptomycetaceae</taxon>
        <taxon>Streptomyces</taxon>
    </lineage>
</organism>
<dbReference type="AlphaFoldDB" id="A0A0K9XDM5"/>
<evidence type="ECO:0000256" key="1">
    <source>
        <dbReference type="SAM" id="SignalP"/>
    </source>
</evidence>
<dbReference type="STRING" id="1678637.AC230_19835"/>
<name>A0A0K9XDM5_9ACTN</name>
<sequence>MRKSSRLMAAVAAGGLVAGGLLTASTASAGAGGTSAVARPHLVSSQDVVRQTPSTVLLSATGGVPTTVVSETVSGGSWVVSATATLVSWEPSDYTRCTLYAGETVIGGATTMIGNSATGAGSGVYAASVTVQGAFSGTGPTTVSLRCGHDSTRTRAPYADPRATLWIHQSDGLGQPAR</sequence>
<dbReference type="Proteomes" id="UP000037288">
    <property type="component" value="Unassembled WGS sequence"/>
</dbReference>
<gene>
    <name evidence="2" type="ORF">AC230_19835</name>
</gene>
<dbReference type="PATRIC" id="fig|1678637.3.peg.4246"/>
<feature type="chain" id="PRO_5005532361" evidence="1">
    <location>
        <begin position="30"/>
        <end position="178"/>
    </location>
</feature>
<keyword evidence="3" id="KW-1185">Reference proteome</keyword>
<accession>A0A0K9XDM5</accession>
<evidence type="ECO:0000313" key="3">
    <source>
        <dbReference type="Proteomes" id="UP000037288"/>
    </source>
</evidence>
<dbReference type="RefSeq" id="WP_049717626.1">
    <property type="nucleotide sequence ID" value="NZ_LFXA01000013.1"/>
</dbReference>
<reference evidence="3" key="1">
    <citation type="submission" date="2015-07" db="EMBL/GenBank/DDBJ databases">
        <title>Draft genome sequence of Streptomyces sp. CMAA 1322, a bacterium isolated from Caatinga biome, from dry forest semiarid of Brazil.</title>
        <authorList>
            <person name="Santos S.N."/>
            <person name="Gacesa R."/>
            <person name="Taketani R.G."/>
            <person name="Long P.F."/>
            <person name="Melo I.S."/>
        </authorList>
    </citation>
    <scope>NUCLEOTIDE SEQUENCE [LARGE SCALE GENOMIC DNA]</scope>
    <source>
        <strain evidence="3">CMAA 1322</strain>
    </source>
</reference>
<comment type="caution">
    <text evidence="2">The sequence shown here is derived from an EMBL/GenBank/DDBJ whole genome shotgun (WGS) entry which is preliminary data.</text>
</comment>
<dbReference type="OrthoDB" id="4240265at2"/>
<protein>
    <submittedName>
        <fullName evidence="2">Uncharacterized protein</fullName>
    </submittedName>
</protein>
<keyword evidence="1" id="KW-0732">Signal</keyword>
<feature type="signal peptide" evidence="1">
    <location>
        <begin position="1"/>
        <end position="29"/>
    </location>
</feature>